<feature type="compositionally biased region" description="Low complexity" evidence="1">
    <location>
        <begin position="27"/>
        <end position="44"/>
    </location>
</feature>
<organism evidence="3 4">
    <name type="scientific">Pleurotus eryngii</name>
    <name type="common">Boletus of the steppes</name>
    <dbReference type="NCBI Taxonomy" id="5323"/>
    <lineage>
        <taxon>Eukaryota</taxon>
        <taxon>Fungi</taxon>
        <taxon>Dikarya</taxon>
        <taxon>Basidiomycota</taxon>
        <taxon>Agaricomycotina</taxon>
        <taxon>Agaricomycetes</taxon>
        <taxon>Agaricomycetidae</taxon>
        <taxon>Agaricales</taxon>
        <taxon>Pleurotineae</taxon>
        <taxon>Pleurotaceae</taxon>
        <taxon>Pleurotus</taxon>
    </lineage>
</organism>
<dbReference type="Proteomes" id="UP000807025">
    <property type="component" value="Unassembled WGS sequence"/>
</dbReference>
<evidence type="ECO:0000313" key="3">
    <source>
        <dbReference type="EMBL" id="KAF9498765.1"/>
    </source>
</evidence>
<sequence length="149" mass="16397">MHDIENPPKPDDSPPPYTLMDESGDQGASSSAPPGGPPSTIVVTPPSPVHGSRPISPSQRQVQLFGPTPLQQSQPLLIPYYDPHSPYSLSRADSRTRWRFIGAVLWTVVLCVIFSGVCVAWKQGFRFDWGRNWPVGGGNSTHQRHWQAS</sequence>
<name>A0A9P6A5U0_PLEER</name>
<keyword evidence="4" id="KW-1185">Reference proteome</keyword>
<accession>A0A9P6A5U0</accession>
<keyword evidence="2" id="KW-1133">Transmembrane helix</keyword>
<evidence type="ECO:0000256" key="2">
    <source>
        <dbReference type="SAM" id="Phobius"/>
    </source>
</evidence>
<feature type="region of interest" description="Disordered" evidence="1">
    <location>
        <begin position="1"/>
        <end position="68"/>
    </location>
</feature>
<evidence type="ECO:0000313" key="4">
    <source>
        <dbReference type="Proteomes" id="UP000807025"/>
    </source>
</evidence>
<dbReference type="OrthoDB" id="3259540at2759"/>
<keyword evidence="2" id="KW-0812">Transmembrane</keyword>
<protein>
    <submittedName>
        <fullName evidence="3">Uncharacterized protein</fullName>
    </submittedName>
</protein>
<reference evidence="3" key="1">
    <citation type="submission" date="2020-11" db="EMBL/GenBank/DDBJ databases">
        <authorList>
            <consortium name="DOE Joint Genome Institute"/>
            <person name="Ahrendt S."/>
            <person name="Riley R."/>
            <person name="Andreopoulos W."/>
            <person name="Labutti K."/>
            <person name="Pangilinan J."/>
            <person name="Ruiz-Duenas F.J."/>
            <person name="Barrasa J.M."/>
            <person name="Sanchez-Garcia M."/>
            <person name="Camarero S."/>
            <person name="Miyauchi S."/>
            <person name="Serrano A."/>
            <person name="Linde D."/>
            <person name="Babiker R."/>
            <person name="Drula E."/>
            <person name="Ayuso-Fernandez I."/>
            <person name="Pacheco R."/>
            <person name="Padilla G."/>
            <person name="Ferreira P."/>
            <person name="Barriuso J."/>
            <person name="Kellner H."/>
            <person name="Castanera R."/>
            <person name="Alfaro M."/>
            <person name="Ramirez L."/>
            <person name="Pisabarro A.G."/>
            <person name="Kuo A."/>
            <person name="Tritt A."/>
            <person name="Lipzen A."/>
            <person name="He G."/>
            <person name="Yan M."/>
            <person name="Ng V."/>
            <person name="Cullen D."/>
            <person name="Martin F."/>
            <person name="Rosso M.-N."/>
            <person name="Henrissat B."/>
            <person name="Hibbett D."/>
            <person name="Martinez A.T."/>
            <person name="Grigoriev I.V."/>
        </authorList>
    </citation>
    <scope>NUCLEOTIDE SEQUENCE</scope>
    <source>
        <strain evidence="3">ATCC 90797</strain>
    </source>
</reference>
<dbReference type="EMBL" id="MU154536">
    <property type="protein sequence ID" value="KAF9498765.1"/>
    <property type="molecule type" value="Genomic_DNA"/>
</dbReference>
<comment type="caution">
    <text evidence="3">The sequence shown here is derived from an EMBL/GenBank/DDBJ whole genome shotgun (WGS) entry which is preliminary data.</text>
</comment>
<dbReference type="AlphaFoldDB" id="A0A9P6A5U0"/>
<feature type="compositionally biased region" description="Basic and acidic residues" evidence="1">
    <location>
        <begin position="1"/>
        <end position="12"/>
    </location>
</feature>
<gene>
    <name evidence="3" type="ORF">BDN71DRAFT_358904</name>
</gene>
<feature type="transmembrane region" description="Helical" evidence="2">
    <location>
        <begin position="100"/>
        <end position="121"/>
    </location>
</feature>
<keyword evidence="2" id="KW-0472">Membrane</keyword>
<proteinExistence type="predicted"/>
<evidence type="ECO:0000256" key="1">
    <source>
        <dbReference type="SAM" id="MobiDB-lite"/>
    </source>
</evidence>